<feature type="non-terminal residue" evidence="1">
    <location>
        <position position="45"/>
    </location>
</feature>
<proteinExistence type="predicted"/>
<organism evidence="1 2">
    <name type="scientific">Dentiscutata erythropus</name>
    <dbReference type="NCBI Taxonomy" id="1348616"/>
    <lineage>
        <taxon>Eukaryota</taxon>
        <taxon>Fungi</taxon>
        <taxon>Fungi incertae sedis</taxon>
        <taxon>Mucoromycota</taxon>
        <taxon>Glomeromycotina</taxon>
        <taxon>Glomeromycetes</taxon>
        <taxon>Diversisporales</taxon>
        <taxon>Gigasporaceae</taxon>
        <taxon>Dentiscutata</taxon>
    </lineage>
</organism>
<comment type="caution">
    <text evidence="1">The sequence shown here is derived from an EMBL/GenBank/DDBJ whole genome shotgun (WGS) entry which is preliminary data.</text>
</comment>
<protein>
    <submittedName>
        <fullName evidence="1">24199_t:CDS:1</fullName>
    </submittedName>
</protein>
<gene>
    <name evidence="1" type="ORF">DERYTH_LOCUS26866</name>
</gene>
<keyword evidence="2" id="KW-1185">Reference proteome</keyword>
<evidence type="ECO:0000313" key="1">
    <source>
        <dbReference type="EMBL" id="CAG8819955.1"/>
    </source>
</evidence>
<evidence type="ECO:0000313" key="2">
    <source>
        <dbReference type="Proteomes" id="UP000789405"/>
    </source>
</evidence>
<dbReference type="AlphaFoldDB" id="A0A9N9KC10"/>
<accession>A0A9N9KC10</accession>
<reference evidence="1" key="1">
    <citation type="submission" date="2021-06" db="EMBL/GenBank/DDBJ databases">
        <authorList>
            <person name="Kallberg Y."/>
            <person name="Tangrot J."/>
            <person name="Rosling A."/>
        </authorList>
    </citation>
    <scope>NUCLEOTIDE SEQUENCE</scope>
    <source>
        <strain evidence="1">MA453B</strain>
    </source>
</reference>
<dbReference type="Proteomes" id="UP000789405">
    <property type="component" value="Unassembled WGS sequence"/>
</dbReference>
<dbReference type="EMBL" id="CAJVPY010058645">
    <property type="protein sequence ID" value="CAG8819955.1"/>
    <property type="molecule type" value="Genomic_DNA"/>
</dbReference>
<sequence length="45" mass="5092">NNINAITKEEKLLGCSKKQNIDQSDENKMKIKIESCPMEVTPTVQ</sequence>
<feature type="non-terminal residue" evidence="1">
    <location>
        <position position="1"/>
    </location>
</feature>
<name>A0A9N9KC10_9GLOM</name>